<dbReference type="Proteomes" id="UP001642409">
    <property type="component" value="Unassembled WGS sequence"/>
</dbReference>
<evidence type="ECO:0000313" key="1">
    <source>
        <dbReference type="EMBL" id="CAI9959528.1"/>
    </source>
</evidence>
<accession>A0AA86QJM9</accession>
<protein>
    <submittedName>
        <fullName evidence="1">Uncharacterized protein</fullName>
    </submittedName>
</protein>
<dbReference type="EMBL" id="CAXDID020000106">
    <property type="protein sequence ID" value="CAL6028165.1"/>
    <property type="molecule type" value="Genomic_DNA"/>
</dbReference>
<name>A0AA86QJM9_9EUKA</name>
<keyword evidence="3" id="KW-1185">Reference proteome</keyword>
<gene>
    <name evidence="2" type="ORF">HINF_LOCUS31677</name>
    <name evidence="1" type="ORF">HINF_LOCUS47173</name>
</gene>
<evidence type="ECO:0000313" key="2">
    <source>
        <dbReference type="EMBL" id="CAL6028165.1"/>
    </source>
</evidence>
<reference evidence="1" key="1">
    <citation type="submission" date="2023-06" db="EMBL/GenBank/DDBJ databases">
        <authorList>
            <person name="Kurt Z."/>
        </authorList>
    </citation>
    <scope>NUCLEOTIDE SEQUENCE</scope>
</reference>
<evidence type="ECO:0000313" key="3">
    <source>
        <dbReference type="Proteomes" id="UP001642409"/>
    </source>
</evidence>
<organism evidence="1">
    <name type="scientific">Hexamita inflata</name>
    <dbReference type="NCBI Taxonomy" id="28002"/>
    <lineage>
        <taxon>Eukaryota</taxon>
        <taxon>Metamonada</taxon>
        <taxon>Diplomonadida</taxon>
        <taxon>Hexamitidae</taxon>
        <taxon>Hexamitinae</taxon>
        <taxon>Hexamita</taxon>
    </lineage>
</organism>
<proteinExistence type="predicted"/>
<comment type="caution">
    <text evidence="1">The sequence shown here is derived from an EMBL/GenBank/DDBJ whole genome shotgun (WGS) entry which is preliminary data.</text>
</comment>
<dbReference type="EMBL" id="CATOUU010000918">
    <property type="protein sequence ID" value="CAI9959528.1"/>
    <property type="molecule type" value="Genomic_DNA"/>
</dbReference>
<reference evidence="2 3" key="2">
    <citation type="submission" date="2024-07" db="EMBL/GenBank/DDBJ databases">
        <authorList>
            <person name="Akdeniz Z."/>
        </authorList>
    </citation>
    <scope>NUCLEOTIDE SEQUENCE [LARGE SCALE GENOMIC DNA]</scope>
</reference>
<sequence length="221" mass="25282">MAEVEQQFHKIYYNFAYDPKNVYTMKFRAARAVSLNFIRSLLISLHGIEQAAMCALEICDSQSPDTLMQQDAMVQIGAHLIVRRVPITEYKNTLKNIIDCFGGQQKKINLDILGISLDELDTVIQDNSGQNLKQLIDDLKQKFMIEDDQLTQTAAASQINLNLHMGSRARAVRHKVIEHVDESESESEEFKLNTNEALEKLESKDTIAGQWFKQGKFFRNK</sequence>
<dbReference type="AlphaFoldDB" id="A0AA86QJM9"/>